<name>M4C5D8_HYAAE</name>
<evidence type="ECO:0000313" key="2">
    <source>
        <dbReference type="EnsemblProtists" id="HpaP814313"/>
    </source>
</evidence>
<evidence type="ECO:0008006" key="4">
    <source>
        <dbReference type="Google" id="ProtNLM"/>
    </source>
</evidence>
<keyword evidence="3" id="KW-1185">Reference proteome</keyword>
<feature type="signal peptide" evidence="1">
    <location>
        <begin position="1"/>
        <end position="24"/>
    </location>
</feature>
<dbReference type="InParanoid" id="M4C5D8"/>
<reference evidence="2" key="2">
    <citation type="submission" date="2015-06" db="UniProtKB">
        <authorList>
            <consortium name="EnsemblProtists"/>
        </authorList>
    </citation>
    <scope>IDENTIFICATION</scope>
    <source>
        <strain evidence="2">Emoy2</strain>
    </source>
</reference>
<evidence type="ECO:0000256" key="1">
    <source>
        <dbReference type="SAM" id="SignalP"/>
    </source>
</evidence>
<sequence>MRFLHVMVLPTVFVFASNVGLLQALEFDSDEKDVLADVHSRSNDAAVVSEEARNIQTFFQSLFRRSAAVPKTSTMSAAQAAKVVQSTKSVSREKIALGDKEQWTRSFETTVEQWRTSGKPFNDFVDSPEYQLICKNMLETNRFLSNKDAFRPSELFMEKLSRKELNQVVAGARHSNNPKTKVYGEMLDELLAKKKE</sequence>
<reference evidence="3" key="1">
    <citation type="journal article" date="2010" name="Science">
        <title>Signatures of adaptation to obligate biotrophy in the Hyaloperonospora arabidopsidis genome.</title>
        <authorList>
            <person name="Baxter L."/>
            <person name="Tripathy S."/>
            <person name="Ishaque N."/>
            <person name="Boot N."/>
            <person name="Cabral A."/>
            <person name="Kemen E."/>
            <person name="Thines M."/>
            <person name="Ah-Fong A."/>
            <person name="Anderson R."/>
            <person name="Badejoko W."/>
            <person name="Bittner-Eddy P."/>
            <person name="Boore J.L."/>
            <person name="Chibucos M.C."/>
            <person name="Coates M."/>
            <person name="Dehal P."/>
            <person name="Delehaunty K."/>
            <person name="Dong S."/>
            <person name="Downton P."/>
            <person name="Dumas B."/>
            <person name="Fabro G."/>
            <person name="Fronick C."/>
            <person name="Fuerstenberg S.I."/>
            <person name="Fulton L."/>
            <person name="Gaulin E."/>
            <person name="Govers F."/>
            <person name="Hughes L."/>
            <person name="Humphray S."/>
            <person name="Jiang R.H."/>
            <person name="Judelson H."/>
            <person name="Kamoun S."/>
            <person name="Kyung K."/>
            <person name="Meijer H."/>
            <person name="Minx P."/>
            <person name="Morris P."/>
            <person name="Nelson J."/>
            <person name="Phuntumart V."/>
            <person name="Qutob D."/>
            <person name="Rehmany A."/>
            <person name="Rougon-Cardoso A."/>
            <person name="Ryden P."/>
            <person name="Torto-Alalibo T."/>
            <person name="Studholme D."/>
            <person name="Wang Y."/>
            <person name="Win J."/>
            <person name="Wood J."/>
            <person name="Clifton S.W."/>
            <person name="Rogers J."/>
            <person name="Van den Ackerveken G."/>
            <person name="Jones J.D."/>
            <person name="McDowell J.M."/>
            <person name="Beynon J."/>
            <person name="Tyler B.M."/>
        </authorList>
    </citation>
    <scope>NUCLEOTIDE SEQUENCE [LARGE SCALE GENOMIC DNA]</scope>
    <source>
        <strain evidence="3">Emoy2</strain>
    </source>
</reference>
<dbReference type="VEuPathDB" id="FungiDB:HpaG814313"/>
<dbReference type="EnsemblProtists" id="HpaT814313">
    <property type="protein sequence ID" value="HpaP814313"/>
    <property type="gene ID" value="HpaG814313"/>
</dbReference>
<organism evidence="2 3">
    <name type="scientific">Hyaloperonospora arabidopsidis (strain Emoy2)</name>
    <name type="common">Downy mildew agent</name>
    <name type="synonym">Peronospora arabidopsidis</name>
    <dbReference type="NCBI Taxonomy" id="559515"/>
    <lineage>
        <taxon>Eukaryota</taxon>
        <taxon>Sar</taxon>
        <taxon>Stramenopiles</taxon>
        <taxon>Oomycota</taxon>
        <taxon>Peronosporomycetes</taxon>
        <taxon>Peronosporales</taxon>
        <taxon>Peronosporaceae</taxon>
        <taxon>Hyaloperonospora</taxon>
    </lineage>
</organism>
<proteinExistence type="predicted"/>
<dbReference type="HOGENOM" id="CLU_1392556_0_0_1"/>
<evidence type="ECO:0000313" key="3">
    <source>
        <dbReference type="Proteomes" id="UP000011713"/>
    </source>
</evidence>
<keyword evidence="1" id="KW-0732">Signal</keyword>
<dbReference type="Proteomes" id="UP000011713">
    <property type="component" value="Unassembled WGS sequence"/>
</dbReference>
<feature type="chain" id="PRO_5004049750" description="RxLR effector protein" evidence="1">
    <location>
        <begin position="25"/>
        <end position="196"/>
    </location>
</feature>
<dbReference type="AlphaFoldDB" id="M4C5D8"/>
<dbReference type="EMBL" id="JH598336">
    <property type="status" value="NOT_ANNOTATED_CDS"/>
    <property type="molecule type" value="Genomic_DNA"/>
</dbReference>
<accession>M4C5D8</accession>
<protein>
    <recommendedName>
        <fullName evidence="4">RxLR effector protein</fullName>
    </recommendedName>
</protein>